<dbReference type="InterPro" id="IPR052163">
    <property type="entry name" value="DGC-Regulatory_Protein"/>
</dbReference>
<proteinExistence type="predicted"/>
<evidence type="ECO:0000313" key="2">
    <source>
        <dbReference type="EMBL" id="PNU05254.1"/>
    </source>
</evidence>
<dbReference type="InterPro" id="IPR000160">
    <property type="entry name" value="GGDEF_dom"/>
</dbReference>
<dbReference type="RefSeq" id="WP_025290620.1">
    <property type="nucleotide sequence ID" value="NZ_LYMM01000028.1"/>
</dbReference>
<name>A0A2K2G2J8_9SPHN</name>
<comment type="caution">
    <text evidence="2">The sequence shown here is derived from an EMBL/GenBank/DDBJ whole genome shotgun (WGS) entry which is preliminary data.</text>
</comment>
<dbReference type="OrthoDB" id="9814202at2"/>
<dbReference type="SUPFAM" id="SSF55073">
    <property type="entry name" value="Nucleotide cyclase"/>
    <property type="match status" value="1"/>
</dbReference>
<dbReference type="InterPro" id="IPR035965">
    <property type="entry name" value="PAS-like_dom_sf"/>
</dbReference>
<dbReference type="PANTHER" id="PTHR46663:SF2">
    <property type="entry name" value="GGDEF DOMAIN-CONTAINING PROTEIN"/>
    <property type="match status" value="1"/>
</dbReference>
<dbReference type="EMBL" id="LYMM01000028">
    <property type="protein sequence ID" value="PNU05254.1"/>
    <property type="molecule type" value="Genomic_DNA"/>
</dbReference>
<reference evidence="2 3" key="1">
    <citation type="submission" date="2016-05" db="EMBL/GenBank/DDBJ databases">
        <title>Complete genome sequence of Novosphingobium guangzhouense SA925(T).</title>
        <authorList>
            <person name="Sha S."/>
        </authorList>
    </citation>
    <scope>NUCLEOTIDE SEQUENCE [LARGE SCALE GENOMIC DNA]</scope>
    <source>
        <strain evidence="2 3">SA925</strain>
    </source>
</reference>
<dbReference type="Gene3D" id="3.30.70.270">
    <property type="match status" value="1"/>
</dbReference>
<evidence type="ECO:0000313" key="3">
    <source>
        <dbReference type="Proteomes" id="UP000236327"/>
    </source>
</evidence>
<dbReference type="SMART" id="SM00267">
    <property type="entry name" value="GGDEF"/>
    <property type="match status" value="1"/>
</dbReference>
<dbReference type="SUPFAM" id="SSF55785">
    <property type="entry name" value="PYP-like sensor domain (PAS domain)"/>
    <property type="match status" value="1"/>
</dbReference>
<dbReference type="PANTHER" id="PTHR46663">
    <property type="entry name" value="DIGUANYLATE CYCLASE DGCT-RELATED"/>
    <property type="match status" value="1"/>
</dbReference>
<dbReference type="Gene3D" id="3.30.450.20">
    <property type="entry name" value="PAS domain"/>
    <property type="match status" value="1"/>
</dbReference>
<dbReference type="Pfam" id="PF13188">
    <property type="entry name" value="PAS_8"/>
    <property type="match status" value="1"/>
</dbReference>
<dbReference type="Pfam" id="PF00990">
    <property type="entry name" value="GGDEF"/>
    <property type="match status" value="1"/>
</dbReference>
<dbReference type="NCBIfam" id="TIGR00254">
    <property type="entry name" value="GGDEF"/>
    <property type="match status" value="1"/>
</dbReference>
<dbReference type="GO" id="GO:0003824">
    <property type="term" value="F:catalytic activity"/>
    <property type="evidence" value="ECO:0007669"/>
    <property type="project" value="UniProtKB-ARBA"/>
</dbReference>
<dbReference type="AlphaFoldDB" id="A0A2K2G2J8"/>
<protein>
    <recommendedName>
        <fullName evidence="1">GGDEF domain-containing protein</fullName>
    </recommendedName>
</protein>
<accession>A0A2K2G2J8</accession>
<sequence>MKEFLERAANAGALSFRDLHVILDALPIPLSWATLPQGEIQFVNRAFTKTFGYAEGTFTNVSDWIDKAYPHEHHRRETRRLWHDLWLAQSDGISEIDVCEVEILCADNRIRTAQHRGILLHEMGIGIALFDDISSRREAENALRRIAFEDPLTGLANRRVLQDLWAEHATRGAIADNMMAVLVIDLDGFKAINDRLGHDAGDEMLRTVAQRLKECVREGDLVCRIGGDEFAVLLPGLRSPWPVEPICQRIDAALRQPVIIDGSIAAVGASVGASLYPQDGDELQLLVKRADEALYRRKSQRMGGWEWFQAPIAA</sequence>
<dbReference type="PROSITE" id="PS50887">
    <property type="entry name" value="GGDEF"/>
    <property type="match status" value="1"/>
</dbReference>
<dbReference type="InterPro" id="IPR000014">
    <property type="entry name" value="PAS"/>
</dbReference>
<dbReference type="FunFam" id="3.30.70.270:FF:000001">
    <property type="entry name" value="Diguanylate cyclase domain protein"/>
    <property type="match status" value="1"/>
</dbReference>
<gene>
    <name evidence="2" type="ORF">A8V01_17910</name>
</gene>
<dbReference type="InterPro" id="IPR043128">
    <property type="entry name" value="Rev_trsase/Diguanyl_cyclase"/>
</dbReference>
<organism evidence="2 3">
    <name type="scientific">Novosphingobium guangzhouense</name>
    <dbReference type="NCBI Taxonomy" id="1850347"/>
    <lineage>
        <taxon>Bacteria</taxon>
        <taxon>Pseudomonadati</taxon>
        <taxon>Pseudomonadota</taxon>
        <taxon>Alphaproteobacteria</taxon>
        <taxon>Sphingomonadales</taxon>
        <taxon>Sphingomonadaceae</taxon>
        <taxon>Novosphingobium</taxon>
    </lineage>
</organism>
<dbReference type="InterPro" id="IPR029787">
    <property type="entry name" value="Nucleotide_cyclase"/>
</dbReference>
<feature type="domain" description="GGDEF" evidence="1">
    <location>
        <begin position="177"/>
        <end position="310"/>
    </location>
</feature>
<keyword evidence="3" id="KW-1185">Reference proteome</keyword>
<evidence type="ECO:0000259" key="1">
    <source>
        <dbReference type="PROSITE" id="PS50887"/>
    </source>
</evidence>
<dbReference type="Proteomes" id="UP000236327">
    <property type="component" value="Unassembled WGS sequence"/>
</dbReference>
<dbReference type="CDD" id="cd01949">
    <property type="entry name" value="GGDEF"/>
    <property type="match status" value="1"/>
</dbReference>